<keyword evidence="10" id="KW-0346">Stress response</keyword>
<dbReference type="PANTHER" id="PTHR11255">
    <property type="entry name" value="DIACYLGLYCEROL KINASE"/>
    <property type="match status" value="1"/>
</dbReference>
<evidence type="ECO:0000313" key="16">
    <source>
        <dbReference type="EMBL" id="KAG6390117.1"/>
    </source>
</evidence>
<reference evidence="16" key="1">
    <citation type="submission" date="2018-01" db="EMBL/GenBank/DDBJ databases">
        <authorList>
            <person name="Mao J.F."/>
        </authorList>
    </citation>
    <scope>NUCLEOTIDE SEQUENCE</scope>
    <source>
        <strain evidence="16">Huo1</strain>
        <tissue evidence="16">Leaf</tissue>
    </source>
</reference>
<dbReference type="Pfam" id="PF00781">
    <property type="entry name" value="DAGK_cat"/>
    <property type="match status" value="1"/>
</dbReference>
<dbReference type="EC" id="2.7.1.107" evidence="11"/>
<evidence type="ECO:0000256" key="12">
    <source>
        <dbReference type="SAM" id="MobiDB-lite"/>
    </source>
</evidence>
<organism evidence="16">
    <name type="scientific">Salvia splendens</name>
    <name type="common">Scarlet sage</name>
    <dbReference type="NCBI Taxonomy" id="180675"/>
    <lineage>
        <taxon>Eukaryota</taxon>
        <taxon>Viridiplantae</taxon>
        <taxon>Streptophyta</taxon>
        <taxon>Embryophyta</taxon>
        <taxon>Tracheophyta</taxon>
        <taxon>Spermatophyta</taxon>
        <taxon>Magnoliopsida</taxon>
        <taxon>eudicotyledons</taxon>
        <taxon>Gunneridae</taxon>
        <taxon>Pentapetalae</taxon>
        <taxon>asterids</taxon>
        <taxon>lamiids</taxon>
        <taxon>Lamiales</taxon>
        <taxon>Lamiaceae</taxon>
        <taxon>Nepetoideae</taxon>
        <taxon>Mentheae</taxon>
        <taxon>Salviinae</taxon>
        <taxon>Salvia</taxon>
        <taxon>Salvia subgen. Calosphace</taxon>
        <taxon>core Calosphace</taxon>
    </lineage>
</organism>
<feature type="compositionally biased region" description="Polar residues" evidence="12">
    <location>
        <begin position="259"/>
        <end position="271"/>
    </location>
</feature>
<evidence type="ECO:0000256" key="3">
    <source>
        <dbReference type="ARBA" id="ARBA00022679"/>
    </source>
</evidence>
<protein>
    <recommendedName>
        <fullName evidence="11">Diacylglycerol kinase</fullName>
        <shortName evidence="11">DAG kinase</shortName>
        <ecNumber evidence="11">2.7.1.107</ecNumber>
    </recommendedName>
</protein>
<keyword evidence="6 11" id="KW-0547">Nucleotide-binding</keyword>
<accession>A0A8X8Z2T7</accession>
<dbReference type="PANTHER" id="PTHR11255:SF104">
    <property type="entry name" value="DIACYLGLYCEROL KINASE 2"/>
    <property type="match status" value="1"/>
</dbReference>
<dbReference type="CDD" id="cd20805">
    <property type="entry name" value="C1_DGK_rpt2"/>
    <property type="match status" value="1"/>
</dbReference>
<dbReference type="InterPro" id="IPR046349">
    <property type="entry name" value="C1-like_sf"/>
</dbReference>
<dbReference type="EMBL" id="PNBA02000020">
    <property type="protein sequence ID" value="KAG6390117.1"/>
    <property type="molecule type" value="Genomic_DNA"/>
</dbReference>
<evidence type="ECO:0000259" key="15">
    <source>
        <dbReference type="PROSITE" id="PS50146"/>
    </source>
</evidence>
<dbReference type="Pfam" id="PF00130">
    <property type="entry name" value="C1_1"/>
    <property type="match status" value="1"/>
</dbReference>
<evidence type="ECO:0000256" key="9">
    <source>
        <dbReference type="ARBA" id="ARBA00022840"/>
    </source>
</evidence>
<dbReference type="GO" id="GO:0046872">
    <property type="term" value="F:metal ion binding"/>
    <property type="evidence" value="ECO:0007669"/>
    <property type="project" value="UniProtKB-KW"/>
</dbReference>
<dbReference type="SUPFAM" id="SSF111331">
    <property type="entry name" value="NAD kinase/diacylglycerol kinase-like"/>
    <property type="match status" value="1"/>
</dbReference>
<evidence type="ECO:0000256" key="6">
    <source>
        <dbReference type="ARBA" id="ARBA00022741"/>
    </source>
</evidence>
<gene>
    <name evidence="16" type="ORF">SASPL_151599</name>
</gene>
<name>A0A8X8Z2T7_SALSN</name>
<dbReference type="PROSITE" id="PS50146">
    <property type="entry name" value="DAGK"/>
    <property type="match status" value="1"/>
</dbReference>
<keyword evidence="7 11" id="KW-0418">Kinase</keyword>
<dbReference type="InterPro" id="IPR017438">
    <property type="entry name" value="ATP-NAD_kinase_N"/>
</dbReference>
<evidence type="ECO:0000256" key="13">
    <source>
        <dbReference type="SAM" id="Phobius"/>
    </source>
</evidence>
<dbReference type="Pfam" id="PF00609">
    <property type="entry name" value="DAGK_acc"/>
    <property type="match status" value="1"/>
</dbReference>
<proteinExistence type="inferred from homology"/>
<dbReference type="Gene3D" id="3.40.50.10330">
    <property type="entry name" value="Probable inorganic polyphosphate/atp-NAD kinase, domain 1"/>
    <property type="match status" value="1"/>
</dbReference>
<comment type="similarity">
    <text evidence="1 11">Belongs to the eukaryotic diacylglycerol kinase family.</text>
</comment>
<feature type="domain" description="Phorbol-ester/DAG-type" evidence="14">
    <location>
        <begin position="145"/>
        <end position="204"/>
    </location>
</feature>
<dbReference type="SMART" id="SM00045">
    <property type="entry name" value="DAGKa"/>
    <property type="match status" value="1"/>
</dbReference>
<keyword evidence="17" id="KW-1185">Reference proteome</keyword>
<dbReference type="InterPro" id="IPR037607">
    <property type="entry name" value="DGK"/>
</dbReference>
<feature type="compositionally biased region" description="Basic and acidic residues" evidence="12">
    <location>
        <begin position="783"/>
        <end position="794"/>
    </location>
</feature>
<keyword evidence="8" id="KW-0862">Zinc</keyword>
<comment type="subunit">
    <text evidence="2">Monomer.</text>
</comment>
<comment type="catalytic activity">
    <reaction evidence="11">
        <text>a 1,2-diacyl-sn-glycerol + ATP = a 1,2-diacyl-sn-glycero-3-phosphate + ADP + H(+)</text>
        <dbReference type="Rhea" id="RHEA:10272"/>
        <dbReference type="ChEBI" id="CHEBI:15378"/>
        <dbReference type="ChEBI" id="CHEBI:17815"/>
        <dbReference type="ChEBI" id="CHEBI:30616"/>
        <dbReference type="ChEBI" id="CHEBI:58608"/>
        <dbReference type="ChEBI" id="CHEBI:456216"/>
        <dbReference type="EC" id="2.7.1.107"/>
    </reaction>
</comment>
<evidence type="ECO:0000256" key="2">
    <source>
        <dbReference type="ARBA" id="ARBA00011245"/>
    </source>
</evidence>
<dbReference type="InterPro" id="IPR001206">
    <property type="entry name" value="Diacylglycerol_kinase_cat_dom"/>
</dbReference>
<evidence type="ECO:0000313" key="17">
    <source>
        <dbReference type="Proteomes" id="UP000298416"/>
    </source>
</evidence>
<evidence type="ECO:0000256" key="1">
    <source>
        <dbReference type="ARBA" id="ARBA00009280"/>
    </source>
</evidence>
<feature type="compositionally biased region" description="Basic residues" evidence="12">
    <location>
        <begin position="246"/>
        <end position="258"/>
    </location>
</feature>
<dbReference type="InterPro" id="IPR002219">
    <property type="entry name" value="PKC_DAG/PE"/>
</dbReference>
<keyword evidence="13" id="KW-0812">Transmembrane</keyword>
<keyword evidence="13" id="KW-1133">Transmembrane helix</keyword>
<dbReference type="FunFam" id="3.40.50.10330:FF:000006">
    <property type="entry name" value="Diacylglycerol kinase"/>
    <property type="match status" value="1"/>
</dbReference>
<evidence type="ECO:0000259" key="14">
    <source>
        <dbReference type="PROSITE" id="PS50081"/>
    </source>
</evidence>
<dbReference type="SMART" id="SM00109">
    <property type="entry name" value="C1"/>
    <property type="match status" value="2"/>
</dbReference>
<dbReference type="GO" id="GO:0016020">
    <property type="term" value="C:membrane"/>
    <property type="evidence" value="ECO:0007669"/>
    <property type="project" value="TreeGrafter"/>
</dbReference>
<evidence type="ECO:0000256" key="5">
    <source>
        <dbReference type="ARBA" id="ARBA00022737"/>
    </source>
</evidence>
<keyword evidence="3 11" id="KW-0808">Transferase</keyword>
<comment type="caution">
    <text evidence="16">The sequence shown here is derived from an EMBL/GenBank/DDBJ whole genome shotgun (WGS) entry which is preliminary data.</text>
</comment>
<feature type="domain" description="Phorbol-ester/DAG-type" evidence="14">
    <location>
        <begin position="72"/>
        <end position="133"/>
    </location>
</feature>
<dbReference type="Gene3D" id="3.30.60.20">
    <property type="match status" value="1"/>
</dbReference>
<dbReference type="InterPro" id="IPR016064">
    <property type="entry name" value="NAD/diacylglycerol_kinase_sf"/>
</dbReference>
<dbReference type="GO" id="GO:0007200">
    <property type="term" value="P:phospholipase C-activating G protein-coupled receptor signaling pathway"/>
    <property type="evidence" value="ECO:0007669"/>
    <property type="project" value="InterPro"/>
</dbReference>
<keyword evidence="5" id="KW-0677">Repeat</keyword>
<dbReference type="CDD" id="cd00029">
    <property type="entry name" value="C1"/>
    <property type="match status" value="1"/>
</dbReference>
<keyword evidence="13" id="KW-0472">Membrane</keyword>
<sequence>MNELSIPLLRFLASSSLDSGYIFGWLITGSFGLLAIVYAFLKWQRSMSLNWLKAASRAKKQAWKNLKVPLSHHTWVEDVSSGSLPSTCCVCLTSLVYPQNIGAKSISRSPIHRCRVCGVAAHFHCSQFAAKDCKCVAQAGYGIVQHHWSERWFNLDDNPEMSAFCFYCDEPCGIPFIDASPAWYCLWCQRIIHVKCQVKMSEECGDVCDLGAHRRIILSPICVKGVETETLSSITEEIIASTVRGQARKKRHRKRHGNRSTSGKQPENPTAQTAVLTVLKGLVGIQTSSSEDDNDHSLNISNGLNKKSTMKASANKKKSVDACDRLKNYTILDLPSDARPLLVFINAKSGARNGHLLHRRLNMLLNPVQVVELSSSQGPEAGLELFRNLQYFRVLVCGGDGTVAWVLDAIEKYNYESPPPVAVLPLGTGNDLSRVLHWGGGFSVVEGQGTLSTFLTDVENAAVTMLDRWKVNITEEKSPSTVKSKFMMNYLGIGCDAKVAYEFHTDREENPAKFYSQFLNKLRYAKEGARDMMDRACADLPWQVWLEVDEKDIEIPKDAEGLIVLNIGSYMGGVDLWQNDYEYDDNFNHQYMHDKTLEVVCVTGSWHLGKLQSSLISEVMSFVIISALYVNAFNMVGLSQATRLAQGKVVRLHVSSPFPIQIDGEPFIQQPGCLEITHHGQVFMLRRASGVDGPRGHAAAIMTEVLVDAEYDEEVEKDEILSLVNVTEKALQVRDEESRSVMKNTAKSGAEYFASRSYHGLDINSSDSLPGKFLAGRSGKASGYKDEKAEVSQS</sequence>
<evidence type="ECO:0000256" key="4">
    <source>
        <dbReference type="ARBA" id="ARBA00022723"/>
    </source>
</evidence>
<feature type="transmembrane region" description="Helical" evidence="13">
    <location>
        <begin position="20"/>
        <end position="41"/>
    </location>
</feature>
<feature type="domain" description="DAGKc" evidence="15">
    <location>
        <begin position="336"/>
        <end position="475"/>
    </location>
</feature>
<evidence type="ECO:0000256" key="11">
    <source>
        <dbReference type="RuleBase" id="RU361128"/>
    </source>
</evidence>
<evidence type="ECO:0000256" key="8">
    <source>
        <dbReference type="ARBA" id="ARBA00022833"/>
    </source>
</evidence>
<keyword evidence="4" id="KW-0479">Metal-binding</keyword>
<dbReference type="GO" id="GO:0004143">
    <property type="term" value="F:ATP-dependent diacylglycerol kinase activity"/>
    <property type="evidence" value="ECO:0007669"/>
    <property type="project" value="UniProtKB-EC"/>
</dbReference>
<dbReference type="GO" id="GO:0005524">
    <property type="term" value="F:ATP binding"/>
    <property type="evidence" value="ECO:0007669"/>
    <property type="project" value="UniProtKB-KW"/>
</dbReference>
<dbReference type="InterPro" id="IPR000756">
    <property type="entry name" value="Diacylglycerol_kin_accessory"/>
</dbReference>
<feature type="region of interest" description="Disordered" evidence="12">
    <location>
        <begin position="761"/>
        <end position="794"/>
    </location>
</feature>
<feature type="region of interest" description="Disordered" evidence="12">
    <location>
        <begin position="244"/>
        <end position="271"/>
    </location>
</feature>
<dbReference type="AlphaFoldDB" id="A0A8X8Z2T7"/>
<evidence type="ECO:0000256" key="7">
    <source>
        <dbReference type="ARBA" id="ARBA00022777"/>
    </source>
</evidence>
<dbReference type="Proteomes" id="UP000298416">
    <property type="component" value="Unassembled WGS sequence"/>
</dbReference>
<dbReference type="Gene3D" id="2.60.200.40">
    <property type="match status" value="1"/>
</dbReference>
<evidence type="ECO:0000256" key="10">
    <source>
        <dbReference type="ARBA" id="ARBA00023016"/>
    </source>
</evidence>
<dbReference type="SMART" id="SM00046">
    <property type="entry name" value="DAGKc"/>
    <property type="match status" value="1"/>
</dbReference>
<reference evidence="16" key="2">
    <citation type="submission" date="2020-08" db="EMBL/GenBank/DDBJ databases">
        <title>Plant Genome Project.</title>
        <authorList>
            <person name="Zhang R.-G."/>
        </authorList>
    </citation>
    <scope>NUCLEOTIDE SEQUENCE</scope>
    <source>
        <strain evidence="16">Huo1</strain>
        <tissue evidence="16">Leaf</tissue>
    </source>
</reference>
<dbReference type="PROSITE" id="PS50081">
    <property type="entry name" value="ZF_DAG_PE_2"/>
    <property type="match status" value="2"/>
</dbReference>
<dbReference type="SUPFAM" id="SSF57889">
    <property type="entry name" value="Cysteine-rich domain"/>
    <property type="match status" value="1"/>
</dbReference>
<keyword evidence="9 11" id="KW-0067">ATP-binding</keyword>